<feature type="compositionally biased region" description="Gly residues" evidence="4">
    <location>
        <begin position="584"/>
        <end position="598"/>
    </location>
</feature>
<feature type="region of interest" description="Disordered" evidence="4">
    <location>
        <begin position="669"/>
        <end position="707"/>
    </location>
</feature>
<name>A0ABQ9XJN8_9EUKA</name>
<keyword evidence="6" id="KW-1185">Reference proteome</keyword>
<dbReference type="Gene3D" id="3.40.50.720">
    <property type="entry name" value="NAD(P)-binding Rossmann-like Domain"/>
    <property type="match status" value="1"/>
</dbReference>
<dbReference type="PRINTS" id="PR00080">
    <property type="entry name" value="SDRFAMILY"/>
</dbReference>
<dbReference type="EC" id="1.1.1.-" evidence="5"/>
<dbReference type="PANTHER" id="PTHR42760">
    <property type="entry name" value="SHORT-CHAIN DEHYDROGENASES/REDUCTASES FAMILY MEMBER"/>
    <property type="match status" value="1"/>
</dbReference>
<feature type="compositionally biased region" description="Basic and acidic residues" evidence="4">
    <location>
        <begin position="890"/>
        <end position="904"/>
    </location>
</feature>
<feature type="region of interest" description="Disordered" evidence="4">
    <location>
        <begin position="819"/>
        <end position="843"/>
    </location>
</feature>
<dbReference type="SUPFAM" id="SSF51735">
    <property type="entry name" value="NAD(P)-binding Rossmann-fold domains"/>
    <property type="match status" value="1"/>
</dbReference>
<proteinExistence type="inferred from homology"/>
<keyword evidence="3" id="KW-0175">Coiled coil</keyword>
<evidence type="ECO:0000256" key="3">
    <source>
        <dbReference type="SAM" id="Coils"/>
    </source>
</evidence>
<dbReference type="InterPro" id="IPR036291">
    <property type="entry name" value="NAD(P)-bd_dom_sf"/>
</dbReference>
<dbReference type="PANTHER" id="PTHR42760:SF133">
    <property type="entry name" value="3-OXOACYL-[ACYL-CARRIER-PROTEIN] REDUCTASE"/>
    <property type="match status" value="1"/>
</dbReference>
<reference evidence="5 6" key="1">
    <citation type="journal article" date="2022" name="bioRxiv">
        <title>Genomics of Preaxostyla Flagellates Illuminates Evolutionary Transitions and the Path Towards Mitochondrial Loss.</title>
        <authorList>
            <person name="Novak L.V.F."/>
            <person name="Treitli S.C."/>
            <person name="Pyrih J."/>
            <person name="Halakuc P."/>
            <person name="Pipaliya S.V."/>
            <person name="Vacek V."/>
            <person name="Brzon O."/>
            <person name="Soukal P."/>
            <person name="Eme L."/>
            <person name="Dacks J.B."/>
            <person name="Karnkowska A."/>
            <person name="Elias M."/>
            <person name="Hampl V."/>
        </authorList>
    </citation>
    <scope>NUCLEOTIDE SEQUENCE [LARGE SCALE GENOMIC DNA]</scope>
    <source>
        <strain evidence="5">NAU3</strain>
        <tissue evidence="5">Gut</tissue>
    </source>
</reference>
<protein>
    <submittedName>
        <fullName evidence="5">Gluconate 5-dehydrogenase</fullName>
        <ecNumber evidence="5">1.1.1.-</ecNumber>
    </submittedName>
</protein>
<accession>A0ABQ9XJN8</accession>
<feature type="coiled-coil region" evidence="3">
    <location>
        <begin position="185"/>
        <end position="310"/>
    </location>
</feature>
<comment type="caution">
    <text evidence="5">The sequence shown here is derived from an EMBL/GenBank/DDBJ whole genome shotgun (WGS) entry which is preliminary data.</text>
</comment>
<sequence length="1347" mass="154524">MLNVDKPEIRLFAESLTHVILSGKETYKHNIGLFFNDQLTHNAIMRQQEETVTVLRDQSELAIDQYAQFILDCLNLEEKKETDTSELSQEDLALQLSHANHTQTQMNKQMDALKGQIERRDILLAEQRAMFLKELARLREQLYQKNTMGEAYQALDGQIFNPEAWLDNQLKGGQGSKEQTDKLTKEITEKLNAKWSAEKRKLENTITIIDREKEGKIRELEREITIQQNEMQARLDRLSAERNTEIEELNNLHHNELRDLQNELNEEREKHDGVIEEIKTTLTNEFEERMKKETEELVDEAHRLQVLNDRLVAEGEALRLKMDGIQNELSEMELAHTLRQKEVQELKKDNTQLQEELDQAELKSTTQKAQLTELLRVVEDGEEKRKQEREKMENEVKEVARQLAQKEEETAKANEEMRTAQAVLEKTRKEFEEKERVVERKMAEQTEKMKELEKTAEESSQLRDINENLRSEVQKVLRDLTEAKEEQAKQEERMATLQKEKEEMKQQLAAMAEKSMGEGQTTAEYSRTIKLKDVEIGEMTRKIQELERQLKQGDFGDDVVRSRSFQGTGIGGEDGSDGPDGVSGEVGGGRTEGSGEDGTSGAKGISVSQARIEQLQQAVLKDDELKQKRAQQNWFLLLTKLRHQTMRFRLWKYIEDGGEEGERNRYLSDAEELRREREQEDREISRRERERDRRREEEERRREELERQRSEESEEERLLREEEQARREERERWEQKMSKQRRKYQSFLTRMENEERRKEANIRNMRELIETERRMNLEKVLAAARLISQPEPEDSNAQTLRKSTQDWRERETREIRTYSIGGGDLNGTGYTARDPRRKQNIPPLFTTEPVNLRRSYNSSTRGAVHDGFNSWQDVSSDREDRTRTRRKTDRGRESGMDRTRERGLESWAYTPQNTLNQSMDSTRMSQRAKGQERERGGVITKRNVELSDDTLIGRPTPRSMQRRDGTGTRDGRDGSTEARMERRGTEGSDDFLSTPRSYDKPHSAPHPNQFTSARTPPPRERTFVPSEPTNRDTRANSRDGSGSSPIRRYYASNIFKHPSSFPHDPTSPSYQHTLPPFTDSARAQSAPRAAPHKIFDIKDKVALVTGASSGLGVQFANYLAECGCKVAVCARRKERLDSLVTELTAKGVEALAVKCDASKPDEVSACVQEVKAKFGRIDILINNAGVGTTAPATDMTNDMWLSVIDINLNGVYWFAREVGKIMVAQKYGKIVNIGSIHSNLAISEAVHPVPAYAASKGGVQMLTKALAAEWAKHNITVNAIGPAYFGSEMTEAAIGNKAFTDFIAMRCPTGRVGKEGELNGALHYFSSDASSYTNGQLLTIDGGWNCI</sequence>
<feature type="region of interest" description="Disordered" evidence="4">
    <location>
        <begin position="791"/>
        <end position="810"/>
    </location>
</feature>
<dbReference type="InterPro" id="IPR020904">
    <property type="entry name" value="Sc_DH/Rdtase_CS"/>
</dbReference>
<dbReference type="EMBL" id="JARBJD010000110">
    <property type="protein sequence ID" value="KAK2951949.1"/>
    <property type="molecule type" value="Genomic_DNA"/>
</dbReference>
<feature type="compositionally biased region" description="Basic and acidic residues" evidence="4">
    <location>
        <begin position="961"/>
        <end position="986"/>
    </location>
</feature>
<feature type="compositionally biased region" description="Polar residues" evidence="4">
    <location>
        <begin position="909"/>
        <end position="925"/>
    </location>
</feature>
<feature type="region of interest" description="Disordered" evidence="4">
    <location>
        <begin position="501"/>
        <end position="522"/>
    </location>
</feature>
<comment type="similarity">
    <text evidence="1">Belongs to the short-chain dehydrogenases/reductases (SDR) family.</text>
</comment>
<dbReference type="PRINTS" id="PR00081">
    <property type="entry name" value="GDHRDH"/>
</dbReference>
<dbReference type="GO" id="GO:0016491">
    <property type="term" value="F:oxidoreductase activity"/>
    <property type="evidence" value="ECO:0007669"/>
    <property type="project" value="UniProtKB-KW"/>
</dbReference>
<dbReference type="PROSITE" id="PS00061">
    <property type="entry name" value="ADH_SHORT"/>
    <property type="match status" value="1"/>
</dbReference>
<dbReference type="Pfam" id="PF00106">
    <property type="entry name" value="adh_short"/>
    <property type="match status" value="1"/>
</dbReference>
<evidence type="ECO:0000313" key="5">
    <source>
        <dbReference type="EMBL" id="KAK2951949.1"/>
    </source>
</evidence>
<evidence type="ECO:0000256" key="2">
    <source>
        <dbReference type="ARBA" id="ARBA00023002"/>
    </source>
</evidence>
<evidence type="ECO:0000313" key="6">
    <source>
        <dbReference type="Proteomes" id="UP001281761"/>
    </source>
</evidence>
<organism evidence="5 6">
    <name type="scientific">Blattamonas nauphoetae</name>
    <dbReference type="NCBI Taxonomy" id="2049346"/>
    <lineage>
        <taxon>Eukaryota</taxon>
        <taxon>Metamonada</taxon>
        <taxon>Preaxostyla</taxon>
        <taxon>Oxymonadida</taxon>
        <taxon>Blattamonas</taxon>
    </lineage>
</organism>
<gene>
    <name evidence="5" type="ORF">BLNAU_13049</name>
</gene>
<evidence type="ECO:0000256" key="1">
    <source>
        <dbReference type="ARBA" id="ARBA00006484"/>
    </source>
</evidence>
<keyword evidence="2 5" id="KW-0560">Oxidoreductase</keyword>
<feature type="region of interest" description="Disordered" evidence="4">
    <location>
        <begin position="431"/>
        <end position="466"/>
    </location>
</feature>
<evidence type="ECO:0000256" key="4">
    <source>
        <dbReference type="SAM" id="MobiDB-lite"/>
    </source>
</evidence>
<feature type="region of interest" description="Disordered" evidence="4">
    <location>
        <begin position="857"/>
        <end position="1045"/>
    </location>
</feature>
<dbReference type="Proteomes" id="UP001281761">
    <property type="component" value="Unassembled WGS sequence"/>
</dbReference>
<feature type="region of interest" description="Disordered" evidence="4">
    <location>
        <begin position="562"/>
        <end position="606"/>
    </location>
</feature>
<dbReference type="InterPro" id="IPR002347">
    <property type="entry name" value="SDR_fam"/>
</dbReference>